<name>A0A5S9M959_BACIA</name>
<evidence type="ECO:0000313" key="1">
    <source>
        <dbReference type="EMBL" id="BBP89673.1"/>
    </source>
</evidence>
<dbReference type="AlphaFoldDB" id="A0A5S9M959"/>
<sequence>MDIHLLEPLNKIFTPKYMIMYCQITKKNIFFKKLLKRELSVSFNIPENPLISYNSPENITNNEKEKTP</sequence>
<dbReference type="EMBL" id="AP021906">
    <property type="protein sequence ID" value="BBP89673.1"/>
    <property type="molecule type" value="Genomic_DNA"/>
</dbReference>
<evidence type="ECO:0000313" key="2">
    <source>
        <dbReference type="Proteomes" id="UP000464658"/>
    </source>
</evidence>
<accession>A0A5S9M959</accession>
<protein>
    <submittedName>
        <fullName evidence="1">Uncharacterized protein</fullName>
    </submittedName>
</protein>
<organism evidence="1 2">
    <name type="scientific">Bacillus safensis</name>
    <dbReference type="NCBI Taxonomy" id="561879"/>
    <lineage>
        <taxon>Bacteria</taxon>
        <taxon>Bacillati</taxon>
        <taxon>Bacillota</taxon>
        <taxon>Bacilli</taxon>
        <taxon>Bacillales</taxon>
        <taxon>Bacillaceae</taxon>
        <taxon>Bacillus</taxon>
    </lineage>
</organism>
<gene>
    <name evidence="1" type="ORF">BsIDN1_32910</name>
</gene>
<dbReference type="Proteomes" id="UP000464658">
    <property type="component" value="Chromosome"/>
</dbReference>
<proteinExistence type="predicted"/>
<reference evidence="1 2" key="1">
    <citation type="submission" date="2019-12" db="EMBL/GenBank/DDBJ databases">
        <title>Full genome sequence of a Bacillus safensis strain isolated from commercially available natto in Indonesia.</title>
        <authorList>
            <person name="Yoshida M."/>
            <person name="Uomi M."/>
            <person name="Waturangi D."/>
            <person name="Ekaputri J.J."/>
            <person name="Setiamarga D.H.E."/>
        </authorList>
    </citation>
    <scope>NUCLEOTIDE SEQUENCE [LARGE SCALE GENOMIC DNA]</scope>
    <source>
        <strain evidence="1 2">IDN1</strain>
    </source>
</reference>